<dbReference type="EMBL" id="JAUEPS010000144">
    <property type="protein sequence ID" value="KAK0435681.1"/>
    <property type="molecule type" value="Genomic_DNA"/>
</dbReference>
<dbReference type="GeneID" id="85354125"/>
<dbReference type="AlphaFoldDB" id="A0AA39J3Y2"/>
<evidence type="ECO:0000313" key="1">
    <source>
        <dbReference type="EMBL" id="KAK0435681.1"/>
    </source>
</evidence>
<dbReference type="RefSeq" id="XP_060322041.1">
    <property type="nucleotide sequence ID" value="XM_060470577.1"/>
</dbReference>
<evidence type="ECO:0000313" key="2">
    <source>
        <dbReference type="Proteomes" id="UP001175211"/>
    </source>
</evidence>
<organism evidence="1 2">
    <name type="scientific">Armillaria tabescens</name>
    <name type="common">Ringless honey mushroom</name>
    <name type="synonym">Agaricus tabescens</name>
    <dbReference type="NCBI Taxonomy" id="1929756"/>
    <lineage>
        <taxon>Eukaryota</taxon>
        <taxon>Fungi</taxon>
        <taxon>Dikarya</taxon>
        <taxon>Basidiomycota</taxon>
        <taxon>Agaricomycotina</taxon>
        <taxon>Agaricomycetes</taxon>
        <taxon>Agaricomycetidae</taxon>
        <taxon>Agaricales</taxon>
        <taxon>Marasmiineae</taxon>
        <taxon>Physalacriaceae</taxon>
        <taxon>Desarmillaria</taxon>
    </lineage>
</organism>
<gene>
    <name evidence="1" type="ORF">EV420DRAFT_1487897</name>
</gene>
<proteinExistence type="predicted"/>
<comment type="caution">
    <text evidence="1">The sequence shown here is derived from an EMBL/GenBank/DDBJ whole genome shotgun (WGS) entry which is preliminary data.</text>
</comment>
<protein>
    <submittedName>
        <fullName evidence="1">Uncharacterized protein</fullName>
    </submittedName>
</protein>
<keyword evidence="2" id="KW-1185">Reference proteome</keyword>
<name>A0AA39J3Y2_ARMTA</name>
<accession>A0AA39J3Y2</accession>
<dbReference type="Proteomes" id="UP001175211">
    <property type="component" value="Unassembled WGS sequence"/>
</dbReference>
<sequence>MRRDYADASANASRHVMLALLTNIRVQGQELEDIAMVGFQDGNMLMPMLDAKLLVITVAEKKAEEAHVQCRKFHAPTDKREEGFKICSTTATLTHQTLLVDS</sequence>
<reference evidence="1" key="1">
    <citation type="submission" date="2023-06" db="EMBL/GenBank/DDBJ databases">
        <authorList>
            <consortium name="Lawrence Berkeley National Laboratory"/>
            <person name="Ahrendt S."/>
            <person name="Sahu N."/>
            <person name="Indic B."/>
            <person name="Wong-Bajracharya J."/>
            <person name="Merenyi Z."/>
            <person name="Ke H.-M."/>
            <person name="Monk M."/>
            <person name="Kocsube S."/>
            <person name="Drula E."/>
            <person name="Lipzen A."/>
            <person name="Balint B."/>
            <person name="Henrissat B."/>
            <person name="Andreopoulos B."/>
            <person name="Martin F.M."/>
            <person name="Harder C.B."/>
            <person name="Rigling D."/>
            <person name="Ford K.L."/>
            <person name="Foster G.D."/>
            <person name="Pangilinan J."/>
            <person name="Papanicolaou A."/>
            <person name="Barry K."/>
            <person name="LaButti K."/>
            <person name="Viragh M."/>
            <person name="Koriabine M."/>
            <person name="Yan M."/>
            <person name="Riley R."/>
            <person name="Champramary S."/>
            <person name="Plett K.L."/>
            <person name="Tsai I.J."/>
            <person name="Slot J."/>
            <person name="Sipos G."/>
            <person name="Plett J."/>
            <person name="Nagy L.G."/>
            <person name="Grigoriev I.V."/>
        </authorList>
    </citation>
    <scope>NUCLEOTIDE SEQUENCE</scope>
    <source>
        <strain evidence="1">CCBAS 213</strain>
    </source>
</reference>